<keyword evidence="5" id="KW-1185">Reference proteome</keyword>
<organism evidence="4 5">
    <name type="scientific">Luedemannella flava</name>
    <dbReference type="NCBI Taxonomy" id="349316"/>
    <lineage>
        <taxon>Bacteria</taxon>
        <taxon>Bacillati</taxon>
        <taxon>Actinomycetota</taxon>
        <taxon>Actinomycetes</taxon>
        <taxon>Micromonosporales</taxon>
        <taxon>Micromonosporaceae</taxon>
        <taxon>Luedemannella</taxon>
    </lineage>
</organism>
<comment type="subcellular location">
    <subcellularLocation>
        <location evidence="2">Cell membrane</location>
        <topology evidence="2">Multi-pass membrane protein</topology>
    </subcellularLocation>
</comment>
<protein>
    <recommendedName>
        <fullName evidence="2">Biotin transporter</fullName>
    </recommendedName>
</protein>
<feature type="transmembrane region" description="Helical" evidence="3">
    <location>
        <begin position="102"/>
        <end position="120"/>
    </location>
</feature>
<accession>A0ABP4XNV8</accession>
<reference evidence="5" key="1">
    <citation type="journal article" date="2019" name="Int. J. Syst. Evol. Microbiol.">
        <title>The Global Catalogue of Microorganisms (GCM) 10K type strain sequencing project: providing services to taxonomists for standard genome sequencing and annotation.</title>
        <authorList>
            <consortium name="The Broad Institute Genomics Platform"/>
            <consortium name="The Broad Institute Genome Sequencing Center for Infectious Disease"/>
            <person name="Wu L."/>
            <person name="Ma J."/>
        </authorList>
    </citation>
    <scope>NUCLEOTIDE SEQUENCE [LARGE SCALE GENOMIC DNA]</scope>
    <source>
        <strain evidence="5">JCM 13250</strain>
    </source>
</reference>
<gene>
    <name evidence="4" type="ORF">GCM10009682_01580</name>
</gene>
<evidence type="ECO:0000313" key="5">
    <source>
        <dbReference type="Proteomes" id="UP001500218"/>
    </source>
</evidence>
<dbReference type="PANTHER" id="PTHR34295:SF1">
    <property type="entry name" value="BIOTIN TRANSPORTER BIOY"/>
    <property type="match status" value="1"/>
</dbReference>
<name>A0ABP4XNV8_9ACTN</name>
<keyword evidence="3" id="KW-0812">Transmembrane</keyword>
<comment type="similarity">
    <text evidence="1 2">Belongs to the BioY family.</text>
</comment>
<feature type="transmembrane region" description="Helical" evidence="3">
    <location>
        <begin position="58"/>
        <end position="82"/>
    </location>
</feature>
<evidence type="ECO:0000256" key="1">
    <source>
        <dbReference type="ARBA" id="ARBA00010692"/>
    </source>
</evidence>
<sequence>MVNSTVADRPVRVLADVWPRSAGREVALVVGAAALVGVAAQIAVPVPGSPVPITGQTFAVLLAGAALGPARGAASMLLYVIAGAAGLPWFAGGTSGVPTATFGYLIGFVLAAGIVGRLAAGGADRRAWRTIGMMAAGTALIYLIGVPWLMVAVKVDLSRALTLGLFPYLPGDALKAVVAAGVLPTAWRLLGRRSAGAQR</sequence>
<keyword evidence="3" id="KW-1133">Transmembrane helix</keyword>
<dbReference type="PIRSF" id="PIRSF016661">
    <property type="entry name" value="BioY"/>
    <property type="match status" value="1"/>
</dbReference>
<keyword evidence="2" id="KW-1003">Cell membrane</keyword>
<feature type="transmembrane region" description="Helical" evidence="3">
    <location>
        <begin position="173"/>
        <end position="190"/>
    </location>
</feature>
<dbReference type="InterPro" id="IPR003784">
    <property type="entry name" value="BioY"/>
</dbReference>
<dbReference type="Proteomes" id="UP001500218">
    <property type="component" value="Unassembled WGS sequence"/>
</dbReference>
<feature type="transmembrane region" description="Helical" evidence="3">
    <location>
        <begin position="26"/>
        <end position="46"/>
    </location>
</feature>
<proteinExistence type="inferred from homology"/>
<dbReference type="PANTHER" id="PTHR34295">
    <property type="entry name" value="BIOTIN TRANSPORTER BIOY"/>
    <property type="match status" value="1"/>
</dbReference>
<keyword evidence="2" id="KW-0813">Transport</keyword>
<keyword evidence="2 3" id="KW-0472">Membrane</keyword>
<dbReference type="EMBL" id="BAAALT010000003">
    <property type="protein sequence ID" value="GAA1783240.1"/>
    <property type="molecule type" value="Genomic_DNA"/>
</dbReference>
<comment type="caution">
    <text evidence="4">The sequence shown here is derived from an EMBL/GenBank/DDBJ whole genome shotgun (WGS) entry which is preliminary data.</text>
</comment>
<dbReference type="Pfam" id="PF02632">
    <property type="entry name" value="BioY"/>
    <property type="match status" value="1"/>
</dbReference>
<feature type="transmembrane region" description="Helical" evidence="3">
    <location>
        <begin position="132"/>
        <end position="153"/>
    </location>
</feature>
<dbReference type="Gene3D" id="1.10.1760.20">
    <property type="match status" value="1"/>
</dbReference>
<dbReference type="RefSeq" id="WP_344125087.1">
    <property type="nucleotide sequence ID" value="NZ_BAAALT010000003.1"/>
</dbReference>
<evidence type="ECO:0000256" key="2">
    <source>
        <dbReference type="PIRNR" id="PIRNR016661"/>
    </source>
</evidence>
<evidence type="ECO:0000256" key="3">
    <source>
        <dbReference type="SAM" id="Phobius"/>
    </source>
</evidence>
<evidence type="ECO:0000313" key="4">
    <source>
        <dbReference type="EMBL" id="GAA1783240.1"/>
    </source>
</evidence>